<name>A0A6S6TE21_9BACT</name>
<keyword evidence="8" id="KW-0472">Membrane</keyword>
<organism evidence="10">
    <name type="scientific">uncultured Sulfurovum sp</name>
    <dbReference type="NCBI Taxonomy" id="269237"/>
    <lineage>
        <taxon>Bacteria</taxon>
        <taxon>Pseudomonadati</taxon>
        <taxon>Campylobacterota</taxon>
        <taxon>Epsilonproteobacteria</taxon>
        <taxon>Campylobacterales</taxon>
        <taxon>Sulfurovaceae</taxon>
        <taxon>Sulfurovum</taxon>
        <taxon>environmental samples</taxon>
    </lineage>
</organism>
<dbReference type="NCBIfam" id="TIGR00407">
    <property type="entry name" value="proA"/>
    <property type="match status" value="1"/>
</dbReference>
<keyword evidence="3 7" id="KW-0641">Proline biosynthesis</keyword>
<evidence type="ECO:0000256" key="2">
    <source>
        <dbReference type="ARBA" id="ARBA00022605"/>
    </source>
</evidence>
<dbReference type="GO" id="GO:0055129">
    <property type="term" value="P:L-proline biosynthetic process"/>
    <property type="evidence" value="ECO:0007669"/>
    <property type="project" value="UniProtKB-UniRule"/>
</dbReference>
<keyword evidence="2 7" id="KW-0028">Amino-acid biosynthesis</keyword>
<evidence type="ECO:0000256" key="1">
    <source>
        <dbReference type="ARBA" id="ARBA00004985"/>
    </source>
</evidence>
<dbReference type="AlphaFoldDB" id="A0A6S6TE21"/>
<dbReference type="HAMAP" id="MF_00412">
    <property type="entry name" value="ProA"/>
    <property type="match status" value="1"/>
</dbReference>
<keyword evidence="8" id="KW-0812">Transmembrane</keyword>
<gene>
    <name evidence="7" type="primary">proA</name>
    <name evidence="10" type="ORF">HELGO_WM4788</name>
</gene>
<dbReference type="Gene3D" id="3.40.605.10">
    <property type="entry name" value="Aldehyde Dehydrogenase, Chain A, domain 1"/>
    <property type="match status" value="1"/>
</dbReference>
<dbReference type="InterPro" id="IPR000965">
    <property type="entry name" value="GPR_dom"/>
</dbReference>
<comment type="subcellular location">
    <subcellularLocation>
        <location evidence="7">Cytoplasm</location>
    </subcellularLocation>
</comment>
<dbReference type="InterPro" id="IPR016161">
    <property type="entry name" value="Ald_DH/histidinol_DH"/>
</dbReference>
<dbReference type="GO" id="GO:0004350">
    <property type="term" value="F:glutamate-5-semialdehyde dehydrogenase activity"/>
    <property type="evidence" value="ECO:0007669"/>
    <property type="project" value="UniProtKB-UniRule"/>
</dbReference>
<dbReference type="InterPro" id="IPR015590">
    <property type="entry name" value="Aldehyde_DH_dom"/>
</dbReference>
<evidence type="ECO:0000256" key="6">
    <source>
        <dbReference type="ARBA" id="ARBA00049024"/>
    </source>
</evidence>
<keyword evidence="5 7" id="KW-0560">Oxidoreductase</keyword>
<evidence type="ECO:0000256" key="8">
    <source>
        <dbReference type="SAM" id="Phobius"/>
    </source>
</evidence>
<proteinExistence type="inferred from homology"/>
<comment type="similarity">
    <text evidence="7">Belongs to the gamma-glutamyl phosphate reductase family.</text>
</comment>
<dbReference type="GO" id="GO:0005737">
    <property type="term" value="C:cytoplasm"/>
    <property type="evidence" value="ECO:0007669"/>
    <property type="project" value="UniProtKB-SubCell"/>
</dbReference>
<comment type="pathway">
    <text evidence="1 7">Amino-acid biosynthesis; L-proline biosynthesis; L-glutamate 5-semialdehyde from L-glutamate: step 2/2.</text>
</comment>
<evidence type="ECO:0000256" key="4">
    <source>
        <dbReference type="ARBA" id="ARBA00022857"/>
    </source>
</evidence>
<dbReference type="Gene3D" id="3.40.309.10">
    <property type="entry name" value="Aldehyde Dehydrogenase, Chain A, domain 2"/>
    <property type="match status" value="1"/>
</dbReference>
<dbReference type="CDD" id="cd07079">
    <property type="entry name" value="ALDH_F18-19_ProA-GPR"/>
    <property type="match status" value="1"/>
</dbReference>
<dbReference type="PROSITE" id="PS01223">
    <property type="entry name" value="PROA"/>
    <property type="match status" value="1"/>
</dbReference>
<evidence type="ECO:0000256" key="7">
    <source>
        <dbReference type="HAMAP-Rule" id="MF_00412"/>
    </source>
</evidence>
<protein>
    <recommendedName>
        <fullName evidence="7">Gamma-glutamyl phosphate reductase</fullName>
        <shortName evidence="7">GPR</shortName>
        <ecNumber evidence="7">1.2.1.41</ecNumber>
    </recommendedName>
    <alternativeName>
        <fullName evidence="7">Glutamate-5-semialdehyde dehydrogenase</fullName>
    </alternativeName>
    <alternativeName>
        <fullName evidence="7">Glutamyl-gamma-semialdehyde dehydrogenase</fullName>
        <shortName evidence="7">GSA dehydrogenase</shortName>
    </alternativeName>
</protein>
<dbReference type="SUPFAM" id="SSF53720">
    <property type="entry name" value="ALDH-like"/>
    <property type="match status" value="1"/>
</dbReference>
<dbReference type="InterPro" id="IPR016162">
    <property type="entry name" value="Ald_DH_N"/>
</dbReference>
<dbReference type="EC" id="1.2.1.41" evidence="7"/>
<dbReference type="InterPro" id="IPR016163">
    <property type="entry name" value="Ald_DH_C"/>
</dbReference>
<comment type="function">
    <text evidence="7">Catalyzes the NADPH-dependent reduction of L-glutamate 5-phosphate into L-glutamate 5-semialdehyde and phosphate. The product spontaneously undergoes cyclization to form 1-pyrroline-5-carboxylate.</text>
</comment>
<dbReference type="EMBL" id="CACVAU010000052">
    <property type="protein sequence ID" value="CAA6817604.1"/>
    <property type="molecule type" value="Genomic_DNA"/>
</dbReference>
<reference evidence="10" key="1">
    <citation type="submission" date="2020-01" db="EMBL/GenBank/DDBJ databases">
        <authorList>
            <person name="Meier V. D."/>
            <person name="Meier V D."/>
        </authorList>
    </citation>
    <scope>NUCLEOTIDE SEQUENCE</scope>
    <source>
        <strain evidence="10">HLG_WM_MAG_05</strain>
    </source>
</reference>
<sequence length="570" mass="64440">MIQNFLQKAKDTEKYISLLSDDEKNKILLEMATAILDNSNIILEANKIDMDLAYKNNLNDVGLDRLMLNQRRIENMAKVMRRMTSYPNPVGNLLEEWTSEEELQVKRISVPLGVVSIIYELRPSMTSDGAALCFKTGNVCVLKGADDTENSNHAIIKILQEVLENNNLPKEIISFLFDGSKEGIVKLVKEDKYIDAVLTRGGAIFNRYIELNSLVPVIAFDRGLNHIYIDKEAHFRKALEVSRNSKCLIPNVCNATETLLIHENIASDLLPKLHKIFKAEGTVLKGCPQSQKIITINEAKEEDFNIEYLANILNIKIVKDVEEALTHIDQHGSGHSEAIITENSKTAELFMDRADATCLYLNASTKFSDGSTFHSGSEVGIATNKLHVRGPLRIDALTTYKYKIYGEGTTKLTWNGYFTPFSFFGTLTIGLLFVPTRISLIMLLAGYFAYQHESNLVFVILPSIFIFTALGLFSKFKIEKSNNKILKYFSKAFYVHPKQLMKLENKFEKYPRISDYLVSKLKGLKQFISLPSALTKLPKKAFIIFTTLHSIFWTTLLSMIGYGLGYINAF</sequence>
<keyword evidence="8" id="KW-1133">Transmembrane helix</keyword>
<dbReference type="NCBIfam" id="NF001221">
    <property type="entry name" value="PRK00197.1"/>
    <property type="match status" value="1"/>
</dbReference>
<evidence type="ECO:0000313" key="10">
    <source>
        <dbReference type="EMBL" id="CAA6817604.1"/>
    </source>
</evidence>
<keyword evidence="4 7" id="KW-0521">NADP</keyword>
<dbReference type="PANTHER" id="PTHR11063">
    <property type="entry name" value="GLUTAMATE SEMIALDEHYDE DEHYDROGENASE"/>
    <property type="match status" value="1"/>
</dbReference>
<feature type="transmembrane region" description="Helical" evidence="8">
    <location>
        <begin position="542"/>
        <end position="567"/>
    </location>
</feature>
<dbReference type="PANTHER" id="PTHR11063:SF8">
    <property type="entry name" value="DELTA-1-PYRROLINE-5-CARBOXYLATE SYNTHASE"/>
    <property type="match status" value="1"/>
</dbReference>
<evidence type="ECO:0000256" key="5">
    <source>
        <dbReference type="ARBA" id="ARBA00023002"/>
    </source>
</evidence>
<keyword evidence="7" id="KW-0963">Cytoplasm</keyword>
<accession>A0A6S6TE21</accession>
<evidence type="ECO:0000259" key="9">
    <source>
        <dbReference type="Pfam" id="PF00171"/>
    </source>
</evidence>
<evidence type="ECO:0000256" key="3">
    <source>
        <dbReference type="ARBA" id="ARBA00022650"/>
    </source>
</evidence>
<comment type="catalytic activity">
    <reaction evidence="6 7">
        <text>L-glutamate 5-semialdehyde + phosphate + NADP(+) = L-glutamyl 5-phosphate + NADPH + H(+)</text>
        <dbReference type="Rhea" id="RHEA:19541"/>
        <dbReference type="ChEBI" id="CHEBI:15378"/>
        <dbReference type="ChEBI" id="CHEBI:43474"/>
        <dbReference type="ChEBI" id="CHEBI:57783"/>
        <dbReference type="ChEBI" id="CHEBI:58066"/>
        <dbReference type="ChEBI" id="CHEBI:58274"/>
        <dbReference type="ChEBI" id="CHEBI:58349"/>
        <dbReference type="EC" id="1.2.1.41"/>
    </reaction>
</comment>
<feature type="transmembrane region" description="Helical" evidence="8">
    <location>
        <begin position="421"/>
        <end position="450"/>
    </location>
</feature>
<feature type="domain" description="Aldehyde dehydrogenase" evidence="9">
    <location>
        <begin position="4"/>
        <end position="276"/>
    </location>
</feature>
<feature type="transmembrane region" description="Helical" evidence="8">
    <location>
        <begin position="456"/>
        <end position="474"/>
    </location>
</feature>
<dbReference type="InterPro" id="IPR020593">
    <property type="entry name" value="G-glutamylP_reductase_CS"/>
</dbReference>
<dbReference type="Pfam" id="PF00171">
    <property type="entry name" value="Aldedh"/>
    <property type="match status" value="1"/>
</dbReference>
<dbReference type="UniPathway" id="UPA00098">
    <property type="reaction ID" value="UER00360"/>
</dbReference>